<feature type="transmembrane region" description="Helical" evidence="14">
    <location>
        <begin position="69"/>
        <end position="94"/>
    </location>
</feature>
<evidence type="ECO:0000256" key="8">
    <source>
        <dbReference type="ARBA" id="ARBA00022906"/>
    </source>
</evidence>
<dbReference type="PANTHER" id="PTHR30477">
    <property type="entry name" value="ABC-TRANSPORTER METAL-BINDING PROTEIN"/>
    <property type="match status" value="1"/>
</dbReference>
<evidence type="ECO:0000256" key="9">
    <source>
        <dbReference type="ARBA" id="ARBA00022989"/>
    </source>
</evidence>
<gene>
    <name evidence="15" type="ORF">QO005_002312</name>
</gene>
<keyword evidence="11 14" id="KW-0472">Membrane</keyword>
<keyword evidence="4 13" id="KW-0813">Transport</keyword>
<keyword evidence="16" id="KW-1185">Reference proteome</keyword>
<accession>A0ABU0ICK1</accession>
<keyword evidence="9 14" id="KW-1133">Transmembrane helix</keyword>
<evidence type="ECO:0000256" key="7">
    <source>
        <dbReference type="ARBA" id="ARBA00022833"/>
    </source>
</evidence>
<evidence type="ECO:0000313" key="16">
    <source>
        <dbReference type="Proteomes" id="UP001235269"/>
    </source>
</evidence>
<dbReference type="InterPro" id="IPR001626">
    <property type="entry name" value="ABC_TroCD"/>
</dbReference>
<evidence type="ECO:0000256" key="12">
    <source>
        <dbReference type="ARBA" id="ARBA00040080"/>
    </source>
</evidence>
<feature type="transmembrane region" description="Helical" evidence="14">
    <location>
        <begin position="260"/>
        <end position="280"/>
    </location>
</feature>
<dbReference type="InterPro" id="IPR037294">
    <property type="entry name" value="ABC_BtuC-like"/>
</dbReference>
<keyword evidence="10" id="KW-0406">Ion transport</keyword>
<sequence length="288" mass="30302">MTIPIPIIMMAMGTITDRSIAMDDFFLRALLAGTGLALTVGPLGCFVIWRRMAYFGDTMAHSSLLGVALALMFSLNLTLSVFVVAAAVSLLLLVLQKRGGLSADSLLGILSHSTLAIGLVLVAFMSWVRIDLMSYLFGDILAVEPVDIATVWLGGAFVLAVLALIWRPLLASTVSEDVAEAEGLNPARARLVFMLLMALVIAIAMKIVGILLITALLIIPAATARRFAATPERMAILASLIGAVAVIGGLYGSLSYDTPSGPSIVVAALVLFVISLLPVVRRGNVLKG</sequence>
<feature type="transmembrane region" description="Helical" evidence="14">
    <location>
        <begin position="234"/>
        <end position="254"/>
    </location>
</feature>
<organism evidence="15 16">
    <name type="scientific">Rhizobium paknamense</name>
    <dbReference type="NCBI Taxonomy" id="1206817"/>
    <lineage>
        <taxon>Bacteria</taxon>
        <taxon>Pseudomonadati</taxon>
        <taxon>Pseudomonadota</taxon>
        <taxon>Alphaproteobacteria</taxon>
        <taxon>Hyphomicrobiales</taxon>
        <taxon>Rhizobiaceae</taxon>
        <taxon>Rhizobium/Agrobacterium group</taxon>
        <taxon>Rhizobium</taxon>
    </lineage>
</organism>
<evidence type="ECO:0000256" key="1">
    <source>
        <dbReference type="ARBA" id="ARBA00002313"/>
    </source>
</evidence>
<evidence type="ECO:0000256" key="5">
    <source>
        <dbReference type="ARBA" id="ARBA00022475"/>
    </source>
</evidence>
<comment type="function">
    <text evidence="1">Involved in the high-affinity zinc uptake transport system.</text>
</comment>
<dbReference type="PANTHER" id="PTHR30477:SF23">
    <property type="entry name" value="HIGH-AFFINITY ZINC UPTAKE SYSTEM MEMBRANE PROTEIN ZNUB"/>
    <property type="match status" value="1"/>
</dbReference>
<feature type="transmembrane region" description="Helical" evidence="14">
    <location>
        <begin position="149"/>
        <end position="169"/>
    </location>
</feature>
<feature type="transmembrane region" description="Helical" evidence="14">
    <location>
        <begin position="25"/>
        <end position="49"/>
    </location>
</feature>
<keyword evidence="7" id="KW-0862">Zinc</keyword>
<keyword evidence="5" id="KW-1003">Cell membrane</keyword>
<keyword evidence="8" id="KW-0864">Zinc transport</keyword>
<evidence type="ECO:0000256" key="10">
    <source>
        <dbReference type="ARBA" id="ARBA00023065"/>
    </source>
</evidence>
<comment type="similarity">
    <text evidence="3 13">Belongs to the ABC-3 integral membrane protein family.</text>
</comment>
<evidence type="ECO:0000256" key="2">
    <source>
        <dbReference type="ARBA" id="ARBA00004651"/>
    </source>
</evidence>
<evidence type="ECO:0000256" key="13">
    <source>
        <dbReference type="RuleBase" id="RU003943"/>
    </source>
</evidence>
<evidence type="ECO:0000313" key="15">
    <source>
        <dbReference type="EMBL" id="MDQ0455972.1"/>
    </source>
</evidence>
<reference evidence="15 16" key="1">
    <citation type="submission" date="2023-07" db="EMBL/GenBank/DDBJ databases">
        <title>Genomic Encyclopedia of Type Strains, Phase IV (KMG-IV): sequencing the most valuable type-strain genomes for metagenomic binning, comparative biology and taxonomic classification.</title>
        <authorList>
            <person name="Goeker M."/>
        </authorList>
    </citation>
    <scope>NUCLEOTIDE SEQUENCE [LARGE SCALE GENOMIC DNA]</scope>
    <source>
        <strain evidence="15 16">DSM 100301</strain>
    </source>
</reference>
<protein>
    <recommendedName>
        <fullName evidence="12">High-affinity zinc uptake system membrane protein ZnuB</fullName>
    </recommendedName>
</protein>
<feature type="transmembrane region" description="Helical" evidence="14">
    <location>
        <begin position="106"/>
        <end position="128"/>
    </location>
</feature>
<dbReference type="SUPFAM" id="SSF81345">
    <property type="entry name" value="ABC transporter involved in vitamin B12 uptake, BtuC"/>
    <property type="match status" value="1"/>
</dbReference>
<dbReference type="NCBIfam" id="NF007089">
    <property type="entry name" value="PRK09543.1"/>
    <property type="match status" value="1"/>
</dbReference>
<evidence type="ECO:0000256" key="3">
    <source>
        <dbReference type="ARBA" id="ARBA00008034"/>
    </source>
</evidence>
<dbReference type="Gene3D" id="1.10.3470.10">
    <property type="entry name" value="ABC transporter involved in vitamin B12 uptake, BtuC"/>
    <property type="match status" value="1"/>
</dbReference>
<comment type="subcellular location">
    <subcellularLocation>
        <location evidence="2 13">Cell membrane</location>
        <topology evidence="2 13">Multi-pass membrane protein</topology>
    </subcellularLocation>
</comment>
<evidence type="ECO:0000256" key="14">
    <source>
        <dbReference type="SAM" id="Phobius"/>
    </source>
</evidence>
<comment type="caution">
    <text evidence="15">The sequence shown here is derived from an EMBL/GenBank/DDBJ whole genome shotgun (WGS) entry which is preliminary data.</text>
</comment>
<name>A0ABU0ICK1_9HYPH</name>
<evidence type="ECO:0000256" key="4">
    <source>
        <dbReference type="ARBA" id="ARBA00022448"/>
    </source>
</evidence>
<feature type="transmembrane region" description="Helical" evidence="14">
    <location>
        <begin position="189"/>
        <end position="222"/>
    </location>
</feature>
<proteinExistence type="inferred from homology"/>
<keyword evidence="6 13" id="KW-0812">Transmembrane</keyword>
<evidence type="ECO:0000256" key="6">
    <source>
        <dbReference type="ARBA" id="ARBA00022692"/>
    </source>
</evidence>
<dbReference type="Proteomes" id="UP001235269">
    <property type="component" value="Unassembled WGS sequence"/>
</dbReference>
<dbReference type="EMBL" id="JAUSWH010000006">
    <property type="protein sequence ID" value="MDQ0455972.1"/>
    <property type="molecule type" value="Genomic_DNA"/>
</dbReference>
<dbReference type="Pfam" id="PF00950">
    <property type="entry name" value="ABC-3"/>
    <property type="match status" value="1"/>
</dbReference>
<evidence type="ECO:0000256" key="11">
    <source>
        <dbReference type="ARBA" id="ARBA00023136"/>
    </source>
</evidence>